<organism evidence="1 2">
    <name type="scientific">Rhodocollybia butyracea</name>
    <dbReference type="NCBI Taxonomy" id="206335"/>
    <lineage>
        <taxon>Eukaryota</taxon>
        <taxon>Fungi</taxon>
        <taxon>Dikarya</taxon>
        <taxon>Basidiomycota</taxon>
        <taxon>Agaricomycotina</taxon>
        <taxon>Agaricomycetes</taxon>
        <taxon>Agaricomycetidae</taxon>
        <taxon>Agaricales</taxon>
        <taxon>Marasmiineae</taxon>
        <taxon>Omphalotaceae</taxon>
        <taxon>Rhodocollybia</taxon>
    </lineage>
</organism>
<dbReference type="EMBL" id="JADNRY010000339">
    <property type="protein sequence ID" value="KAF9058880.1"/>
    <property type="molecule type" value="Genomic_DNA"/>
</dbReference>
<keyword evidence="2" id="KW-1185">Reference proteome</keyword>
<evidence type="ECO:0000313" key="2">
    <source>
        <dbReference type="Proteomes" id="UP000772434"/>
    </source>
</evidence>
<dbReference type="Proteomes" id="UP000772434">
    <property type="component" value="Unassembled WGS sequence"/>
</dbReference>
<name>A0A9P5PAT3_9AGAR</name>
<protein>
    <submittedName>
        <fullName evidence="1">Uncharacterized protein</fullName>
    </submittedName>
</protein>
<reference evidence="1" key="1">
    <citation type="submission" date="2020-11" db="EMBL/GenBank/DDBJ databases">
        <authorList>
            <consortium name="DOE Joint Genome Institute"/>
            <person name="Ahrendt S."/>
            <person name="Riley R."/>
            <person name="Andreopoulos W."/>
            <person name="Labutti K."/>
            <person name="Pangilinan J."/>
            <person name="Ruiz-Duenas F.J."/>
            <person name="Barrasa J.M."/>
            <person name="Sanchez-Garcia M."/>
            <person name="Camarero S."/>
            <person name="Miyauchi S."/>
            <person name="Serrano A."/>
            <person name="Linde D."/>
            <person name="Babiker R."/>
            <person name="Drula E."/>
            <person name="Ayuso-Fernandez I."/>
            <person name="Pacheco R."/>
            <person name="Padilla G."/>
            <person name="Ferreira P."/>
            <person name="Barriuso J."/>
            <person name="Kellner H."/>
            <person name="Castanera R."/>
            <person name="Alfaro M."/>
            <person name="Ramirez L."/>
            <person name="Pisabarro A.G."/>
            <person name="Kuo A."/>
            <person name="Tritt A."/>
            <person name="Lipzen A."/>
            <person name="He G."/>
            <person name="Yan M."/>
            <person name="Ng V."/>
            <person name="Cullen D."/>
            <person name="Martin F."/>
            <person name="Rosso M.-N."/>
            <person name="Henrissat B."/>
            <person name="Hibbett D."/>
            <person name="Martinez A.T."/>
            <person name="Grigoriev I.V."/>
        </authorList>
    </citation>
    <scope>NUCLEOTIDE SEQUENCE</scope>
    <source>
        <strain evidence="1">AH 40177</strain>
    </source>
</reference>
<gene>
    <name evidence="1" type="ORF">BDP27DRAFT_1432079</name>
</gene>
<comment type="caution">
    <text evidence="1">The sequence shown here is derived from an EMBL/GenBank/DDBJ whole genome shotgun (WGS) entry which is preliminary data.</text>
</comment>
<dbReference type="AlphaFoldDB" id="A0A9P5PAT3"/>
<proteinExistence type="predicted"/>
<sequence>MPLGNFAFAAPPTWCLGAVYDHRECYSMHLCCPDPPPKLCCCLLVTCFLGWYITIESLVLCTFTVPMLLRNSVAVSSSPAFLGRYMITESAIPCTSAVRILLRNSVAVSSSPAFLG</sequence>
<accession>A0A9P5PAT3</accession>
<evidence type="ECO:0000313" key="1">
    <source>
        <dbReference type="EMBL" id="KAF9058880.1"/>
    </source>
</evidence>